<organism evidence="4 5">
    <name type="scientific">Clostridium scindens (strain ATCC 35704 / DSM 5676 / VPI 13733 / 19)</name>
    <dbReference type="NCBI Taxonomy" id="411468"/>
    <lineage>
        <taxon>Bacteria</taxon>
        <taxon>Bacillati</taxon>
        <taxon>Bacillota</taxon>
        <taxon>Clostridia</taxon>
        <taxon>Lachnospirales</taxon>
        <taxon>Lachnospiraceae</taxon>
    </lineage>
</organism>
<evidence type="ECO:0000256" key="1">
    <source>
        <dbReference type="ARBA" id="ARBA00004196"/>
    </source>
</evidence>
<dbReference type="GO" id="GO:0030313">
    <property type="term" value="C:cell envelope"/>
    <property type="evidence" value="ECO:0007669"/>
    <property type="project" value="UniProtKB-SubCell"/>
</dbReference>
<sequence>MKKRFLGVLLVGAMVMSTVLTGCGNKKESKSGGEDKITIGFSSKTNSDTFVKAIADAAEDAAKEQGVDLIMADAEGDVNKQINDCETLIAQQVDALIVIPQDVEGSAPVVSMANEADIPIIICNGDIADKNYTAFVGCTDQESGEILGTWFNDNVEHGSQICIIEGPMGQSGQVGRYAGFEEVGMLDNFEVLSCQTANWKRDEAMALAEDWLTTYGDKLKAIVCENDDMAMGALSACKAAGRTDVVIGGVDGLEDAIQAVKDGELGVSVLQDSAGQGEGAVEVALQIINGEDYQKDTRIPFHAITSDNVDAYLEGGAFSNE</sequence>
<dbReference type="InterPro" id="IPR028082">
    <property type="entry name" value="Peripla_BP_I"/>
</dbReference>
<comment type="similarity">
    <text evidence="2">Belongs to the bacterial solute-binding protein 2 family.</text>
</comment>
<dbReference type="GO" id="GO:0030246">
    <property type="term" value="F:carbohydrate binding"/>
    <property type="evidence" value="ECO:0007669"/>
    <property type="project" value="UniProtKB-ARBA"/>
</dbReference>
<keyword evidence="3" id="KW-0732">Signal</keyword>
<dbReference type="OrthoDB" id="9814427at2"/>
<comment type="subcellular location">
    <subcellularLocation>
        <location evidence="1">Cell envelope</location>
    </subcellularLocation>
</comment>
<accession>B0NEL2</accession>
<evidence type="ECO:0000313" key="4">
    <source>
        <dbReference type="EMBL" id="QBF73058.1"/>
    </source>
</evidence>
<dbReference type="CDD" id="cd06313">
    <property type="entry name" value="PBP1_ABC_ThpA_XypA"/>
    <property type="match status" value="1"/>
</dbReference>
<dbReference type="PROSITE" id="PS51257">
    <property type="entry name" value="PROKAR_LIPOPROTEIN"/>
    <property type="match status" value="1"/>
</dbReference>
<dbReference type="Pfam" id="PF13407">
    <property type="entry name" value="Peripla_BP_4"/>
    <property type="match status" value="1"/>
</dbReference>
<dbReference type="Gene3D" id="3.40.50.2300">
    <property type="match status" value="2"/>
</dbReference>
<name>B0NEL2_CLOS5</name>
<dbReference type="SUPFAM" id="SSF53822">
    <property type="entry name" value="Periplasmic binding protein-like I"/>
    <property type="match status" value="1"/>
</dbReference>
<dbReference type="eggNOG" id="COG1879">
    <property type="taxonomic scope" value="Bacteria"/>
</dbReference>
<evidence type="ECO:0000313" key="5">
    <source>
        <dbReference type="Proteomes" id="UP000289664"/>
    </source>
</evidence>
<keyword evidence="5" id="KW-1185">Reference proteome</keyword>
<dbReference type="GeneID" id="62694644"/>
<dbReference type="Proteomes" id="UP000289664">
    <property type="component" value="Chromosome"/>
</dbReference>
<dbReference type="AlphaFoldDB" id="B0NEL2"/>
<protein>
    <submittedName>
        <fullName evidence="4">D-threitol-binding protein</fullName>
    </submittedName>
</protein>
<dbReference type="KEGG" id="csci:HDCHBGLK_00413"/>
<dbReference type="PANTHER" id="PTHR46847">
    <property type="entry name" value="D-ALLOSE-BINDING PERIPLASMIC PROTEIN-RELATED"/>
    <property type="match status" value="1"/>
</dbReference>
<proteinExistence type="inferred from homology"/>
<dbReference type="RefSeq" id="WP_004604958.1">
    <property type="nucleotide sequence ID" value="NZ_CP036170.1"/>
</dbReference>
<dbReference type="STRING" id="411468.CLOSCI_01893"/>
<dbReference type="EMBL" id="CP036170">
    <property type="protein sequence ID" value="QBF73058.1"/>
    <property type="molecule type" value="Genomic_DNA"/>
</dbReference>
<dbReference type="PANTHER" id="PTHR46847:SF1">
    <property type="entry name" value="D-ALLOSE-BINDING PERIPLASMIC PROTEIN-RELATED"/>
    <property type="match status" value="1"/>
</dbReference>
<evidence type="ECO:0000256" key="2">
    <source>
        <dbReference type="ARBA" id="ARBA00007639"/>
    </source>
</evidence>
<evidence type="ECO:0000256" key="3">
    <source>
        <dbReference type="ARBA" id="ARBA00022729"/>
    </source>
</evidence>
<reference evidence="4 5" key="1">
    <citation type="journal article" date="2019" name="Appl. Environ. Microbiol.">
        <title>Clostridium scindens ATCC 35704: integration of nutritional requirements, the complete genome sequence, and global transcriptional responses to bile acids.</title>
        <authorList>
            <person name="Devendran S."/>
            <person name="Shrestha R."/>
            <person name="Alves J.M.P."/>
            <person name="Wolf P.G."/>
            <person name="Ly L."/>
            <person name="Hernandez A.G."/>
            <person name="Mendez-Garcia C."/>
            <person name="Inboden A."/>
            <person name="Wiley J."/>
            <person name="Paul O."/>
            <person name="Allen A."/>
            <person name="Springer E."/>
            <person name="Wright C.L."/>
            <person name="Fields C.J."/>
            <person name="Daniel S.L."/>
            <person name="Ridlon J.M."/>
        </authorList>
    </citation>
    <scope>NUCLEOTIDE SEQUENCE [LARGE SCALE GENOMIC DNA]</scope>
    <source>
        <strain evidence="4 5">ATCC 35704</strain>
    </source>
</reference>
<dbReference type="HOGENOM" id="CLU_037628_3_2_9"/>
<dbReference type="InterPro" id="IPR025997">
    <property type="entry name" value="SBP_2_dom"/>
</dbReference>
<gene>
    <name evidence="4" type="primary">thpA</name>
    <name evidence="4" type="ORF">HDCHBGLK_00413</name>
</gene>